<feature type="compositionally biased region" description="Basic and acidic residues" evidence="1">
    <location>
        <begin position="222"/>
        <end position="233"/>
    </location>
</feature>
<dbReference type="AlphaFoldDB" id="A0A4V1IUC9"/>
<reference evidence="3" key="1">
    <citation type="journal article" date="2018" name="Nat. Microbiol.">
        <title>Leveraging single-cell genomics to expand the fungal tree of life.</title>
        <authorList>
            <person name="Ahrendt S.R."/>
            <person name="Quandt C.A."/>
            <person name="Ciobanu D."/>
            <person name="Clum A."/>
            <person name="Salamov A."/>
            <person name="Andreopoulos B."/>
            <person name="Cheng J.F."/>
            <person name="Woyke T."/>
            <person name="Pelin A."/>
            <person name="Henrissat B."/>
            <person name="Reynolds N.K."/>
            <person name="Benny G.L."/>
            <person name="Smith M.E."/>
            <person name="James T.Y."/>
            <person name="Grigoriev I.V."/>
        </authorList>
    </citation>
    <scope>NUCLEOTIDE SEQUENCE [LARGE SCALE GENOMIC DNA]</scope>
    <source>
        <strain evidence="3">ATCC 52028</strain>
    </source>
</reference>
<name>A0A4V1IUC9_9FUNG</name>
<protein>
    <submittedName>
        <fullName evidence="2">Uncharacterized protein</fullName>
    </submittedName>
</protein>
<feature type="region of interest" description="Disordered" evidence="1">
    <location>
        <begin position="206"/>
        <end position="233"/>
    </location>
</feature>
<organism evidence="2 3">
    <name type="scientific">Caulochytrium protostelioides</name>
    <dbReference type="NCBI Taxonomy" id="1555241"/>
    <lineage>
        <taxon>Eukaryota</taxon>
        <taxon>Fungi</taxon>
        <taxon>Fungi incertae sedis</taxon>
        <taxon>Chytridiomycota</taxon>
        <taxon>Chytridiomycota incertae sedis</taxon>
        <taxon>Chytridiomycetes</taxon>
        <taxon>Caulochytriales</taxon>
        <taxon>Caulochytriaceae</taxon>
        <taxon>Caulochytrium</taxon>
    </lineage>
</organism>
<feature type="compositionally biased region" description="Pro residues" evidence="1">
    <location>
        <begin position="503"/>
        <end position="526"/>
    </location>
</feature>
<sequence>MAPSAWPGLDAWIVRLSTAPEPIAPGPLSALTVAVVDPHRRASEPPASGWEAPDFEAFEAAVRSAVHSADPAAAGVLTTLIERCLAGPGKEWTESFAWDVLRALVACSSAPPAVQAAYGRLQRQLATAAPKELFLFAQNDLVERIGSDRSWALPDLRDAEAVLAALHYAIARLTEAFRRRHLSETIPLLTQLVQVVDRCCARAAPPDGHDGRVVSDSPQSEDGARPREVPSEREVGCQMAHAVVQIAAYVPTMARALVLSTFERFPELLLRQPPVPPTDSAAPAAAPEPAAVPRELPWPVDASLLAHAGSSAAGAILWIAAHTDPATPPRLSHWDTAAAAGTAASAAGAAEAAAKTAVTTLEGLLAATAEGRRIRMAVHALIGRTQSSPAAIQRPLTALLLRSLEPAAHTAQVTGRGGGGASDDDMSVSASSLVLSLGVALTNWPSLSARRDGFALLRRLMARMDAAARYTTLQHGLCMYQAPELQMAMLVLLKEDWLGAPTARPPPHPLTEGPAPAPAPAPSNPEPPERPVDWQPLTGEAQTDLVALLMNLDGPVYMVVSAPEDDAAPATPTAADAMVALVHHKAGLIAQWLNMLVGISRQYLRTRGASQPALAGFFHPQLIRQTESVFLAPLEKAVRAHAVSDADAHRHPVAAMQVCLLQDLLDRCRSLFKDAFQAGVY</sequence>
<accession>A0A4V1IUC9</accession>
<evidence type="ECO:0000313" key="2">
    <source>
        <dbReference type="EMBL" id="RKP00119.1"/>
    </source>
</evidence>
<dbReference type="EMBL" id="ML014234">
    <property type="protein sequence ID" value="RKP00119.1"/>
    <property type="molecule type" value="Genomic_DNA"/>
</dbReference>
<dbReference type="Proteomes" id="UP000274922">
    <property type="component" value="Unassembled WGS sequence"/>
</dbReference>
<evidence type="ECO:0000256" key="1">
    <source>
        <dbReference type="SAM" id="MobiDB-lite"/>
    </source>
</evidence>
<proteinExistence type="predicted"/>
<feature type="region of interest" description="Disordered" evidence="1">
    <location>
        <begin position="502"/>
        <end position="535"/>
    </location>
</feature>
<keyword evidence="3" id="KW-1185">Reference proteome</keyword>
<evidence type="ECO:0000313" key="3">
    <source>
        <dbReference type="Proteomes" id="UP000274922"/>
    </source>
</evidence>
<gene>
    <name evidence="2" type="ORF">CXG81DRAFT_27153</name>
</gene>